<dbReference type="Proteomes" id="UP001240639">
    <property type="component" value="Unassembled WGS sequence"/>
</dbReference>
<evidence type="ECO:0000313" key="7">
    <source>
        <dbReference type="Proteomes" id="UP001240639"/>
    </source>
</evidence>
<gene>
    <name evidence="6" type="ORF">Q9K02_13255</name>
</gene>
<evidence type="ECO:0000313" key="6">
    <source>
        <dbReference type="EMBL" id="MDP4576104.1"/>
    </source>
</evidence>
<comment type="subcellular location">
    <subcellularLocation>
        <location evidence="1">Membrane</location>
        <topology evidence="1">Multi-pass membrane protein</topology>
    </subcellularLocation>
</comment>
<dbReference type="Pfam" id="PF13564">
    <property type="entry name" value="DoxX_2"/>
    <property type="match status" value="1"/>
</dbReference>
<keyword evidence="2 5" id="KW-0812">Transmembrane</keyword>
<feature type="transmembrane region" description="Helical" evidence="5">
    <location>
        <begin position="109"/>
        <end position="129"/>
    </location>
</feature>
<feature type="transmembrane region" description="Helical" evidence="5">
    <location>
        <begin position="35"/>
        <end position="58"/>
    </location>
</feature>
<evidence type="ECO:0000256" key="4">
    <source>
        <dbReference type="ARBA" id="ARBA00023136"/>
    </source>
</evidence>
<keyword evidence="7" id="KW-1185">Reference proteome</keyword>
<dbReference type="RefSeq" id="WP_305933321.1">
    <property type="nucleotide sequence ID" value="NZ_JAVAIM010000001.1"/>
</dbReference>
<sequence>MIQVVVRLLLAVFFATAGYLHLARPEPFLTIMPPWVPMAEAVVFWTGIAELLGAVALFQGVSIPLRRAGAIGLALYAVCVFPANIHHFALDMARPDGGLGLGYHIPRMFAQPLVIWLTLWSGGVTDWPFRRRS</sequence>
<proteinExistence type="predicted"/>
<dbReference type="PANTHER" id="PTHR36974">
    <property type="entry name" value="MEMBRANE PROTEIN-RELATED"/>
    <property type="match status" value="1"/>
</dbReference>
<evidence type="ECO:0000256" key="1">
    <source>
        <dbReference type="ARBA" id="ARBA00004141"/>
    </source>
</evidence>
<dbReference type="EMBL" id="JAVAIM010000001">
    <property type="protein sequence ID" value="MDP4576104.1"/>
    <property type="molecule type" value="Genomic_DNA"/>
</dbReference>
<evidence type="ECO:0000256" key="3">
    <source>
        <dbReference type="ARBA" id="ARBA00022989"/>
    </source>
</evidence>
<accession>A0ABT9HSG9</accession>
<feature type="transmembrane region" description="Helical" evidence="5">
    <location>
        <begin position="70"/>
        <end position="89"/>
    </location>
</feature>
<keyword evidence="3 5" id="KW-1133">Transmembrane helix</keyword>
<name>A0ABT9HSG9_9SPHN</name>
<evidence type="ECO:0000256" key="5">
    <source>
        <dbReference type="SAM" id="Phobius"/>
    </source>
</evidence>
<evidence type="ECO:0000256" key="2">
    <source>
        <dbReference type="ARBA" id="ARBA00022692"/>
    </source>
</evidence>
<comment type="caution">
    <text evidence="6">The sequence shown here is derived from an EMBL/GenBank/DDBJ whole genome shotgun (WGS) entry which is preliminary data.</text>
</comment>
<organism evidence="6 7">
    <name type="scientific">Qipengyuania profundimaris</name>
    <dbReference type="NCBI Taxonomy" id="3067652"/>
    <lineage>
        <taxon>Bacteria</taxon>
        <taxon>Pseudomonadati</taxon>
        <taxon>Pseudomonadota</taxon>
        <taxon>Alphaproteobacteria</taxon>
        <taxon>Sphingomonadales</taxon>
        <taxon>Erythrobacteraceae</taxon>
        <taxon>Qipengyuania</taxon>
    </lineage>
</organism>
<dbReference type="InterPro" id="IPR032808">
    <property type="entry name" value="DoxX"/>
</dbReference>
<dbReference type="PANTHER" id="PTHR36974:SF1">
    <property type="entry name" value="DOXX FAMILY MEMBRANE PROTEIN"/>
    <property type="match status" value="1"/>
</dbReference>
<reference evidence="6 7" key="1">
    <citation type="submission" date="2023-08" db="EMBL/GenBank/DDBJ databases">
        <title>genomic of G39.</title>
        <authorList>
            <person name="Wang Y."/>
        </authorList>
    </citation>
    <scope>NUCLEOTIDE SEQUENCE [LARGE SCALE GENOMIC DNA]</scope>
    <source>
        <strain evidence="6 7">G39</strain>
    </source>
</reference>
<keyword evidence="4 5" id="KW-0472">Membrane</keyword>
<protein>
    <submittedName>
        <fullName evidence="6">DoxX family protein</fullName>
    </submittedName>
</protein>